<accession>A0A9P0F6H7</accession>
<feature type="signal peptide" evidence="1">
    <location>
        <begin position="1"/>
        <end position="20"/>
    </location>
</feature>
<evidence type="ECO:0000256" key="1">
    <source>
        <dbReference type="SAM" id="SignalP"/>
    </source>
</evidence>
<keyword evidence="3" id="KW-1185">Reference proteome</keyword>
<dbReference type="AlphaFoldDB" id="A0A9P0F6H7"/>
<gene>
    <name evidence="2" type="ORF">BEMITA_LOCUS9707</name>
</gene>
<evidence type="ECO:0000313" key="2">
    <source>
        <dbReference type="EMBL" id="CAH0391047.1"/>
    </source>
</evidence>
<feature type="chain" id="PRO_5040365938" evidence="1">
    <location>
        <begin position="21"/>
        <end position="315"/>
    </location>
</feature>
<dbReference type="Proteomes" id="UP001152759">
    <property type="component" value="Chromosome 5"/>
</dbReference>
<evidence type="ECO:0000313" key="3">
    <source>
        <dbReference type="Proteomes" id="UP001152759"/>
    </source>
</evidence>
<organism evidence="2 3">
    <name type="scientific">Bemisia tabaci</name>
    <name type="common">Sweetpotato whitefly</name>
    <name type="synonym">Aleurodes tabaci</name>
    <dbReference type="NCBI Taxonomy" id="7038"/>
    <lineage>
        <taxon>Eukaryota</taxon>
        <taxon>Metazoa</taxon>
        <taxon>Ecdysozoa</taxon>
        <taxon>Arthropoda</taxon>
        <taxon>Hexapoda</taxon>
        <taxon>Insecta</taxon>
        <taxon>Pterygota</taxon>
        <taxon>Neoptera</taxon>
        <taxon>Paraneoptera</taxon>
        <taxon>Hemiptera</taxon>
        <taxon>Sternorrhyncha</taxon>
        <taxon>Aleyrodoidea</taxon>
        <taxon>Aleyrodidae</taxon>
        <taxon>Aleyrodinae</taxon>
        <taxon>Bemisia</taxon>
    </lineage>
</organism>
<sequence>MYNHFLYSFGPTVFVVAVLALHGDLSHPPQIDQNQELLTFLAFKLCENTIHLSQQALFYVVDLGQKSSGRLTQLLHDNLVKTVLINHHSKLNRMTANHDEKNIIFFLENIDEVFSIMFDSFKTLDENKGDTDIYSNETLRKQNNDENHLQNYCVEFLTHLTSEQKTDHKCDFELRISSEELEDQSTLSDQVFEATYNFRSSNVWNCRNYLIIMLNNVTKLTNRTTNQQSGNSISMVEENYAEDYFSDDLILYFRFFWRFLKSYKAVICHSAGCVRYDPFTDIIHSYKGSAGEPYFDFTLRNLHRKSLGKYTIYTP</sequence>
<proteinExistence type="predicted"/>
<name>A0A9P0F6H7_BEMTA</name>
<keyword evidence="1" id="KW-0732">Signal</keyword>
<reference evidence="2" key="1">
    <citation type="submission" date="2021-12" db="EMBL/GenBank/DDBJ databases">
        <authorList>
            <person name="King R."/>
        </authorList>
    </citation>
    <scope>NUCLEOTIDE SEQUENCE</scope>
</reference>
<protein>
    <submittedName>
        <fullName evidence="2">Uncharacterized protein</fullName>
    </submittedName>
</protein>
<dbReference type="EMBL" id="OU963866">
    <property type="protein sequence ID" value="CAH0391047.1"/>
    <property type="molecule type" value="Genomic_DNA"/>
</dbReference>